<gene>
    <name evidence="4" type="ORF">GM415_15390</name>
</gene>
<dbReference type="EMBL" id="CP046400">
    <property type="protein sequence ID" value="QGY41441.1"/>
    <property type="molecule type" value="Genomic_DNA"/>
</dbReference>
<keyword evidence="2" id="KW-0812">Transmembrane</keyword>
<protein>
    <submittedName>
        <fullName evidence="4">SpoIIE family protein phosphatase</fullName>
    </submittedName>
</protein>
<feature type="domain" description="HAMP" evidence="3">
    <location>
        <begin position="405"/>
        <end position="457"/>
    </location>
</feature>
<dbReference type="SMART" id="SM00304">
    <property type="entry name" value="HAMP"/>
    <property type="match status" value="1"/>
</dbReference>
<dbReference type="Gene3D" id="6.10.340.10">
    <property type="match status" value="1"/>
</dbReference>
<dbReference type="SMART" id="SM00331">
    <property type="entry name" value="PP2C_SIG"/>
    <property type="match status" value="1"/>
</dbReference>
<dbReference type="Proteomes" id="UP000428328">
    <property type="component" value="Chromosome"/>
</dbReference>
<sequence length="702" mass="77522">MSIRYKLLILLLFISLVPLLCVGAVVRNDLTRLGDDLATRSENVLIHKASTGLTRIVKDRAQVLGRERQLLESAALFLASKIEGVLYGHSHVGVSGILSPSGEQIRRMAEQYYFQRMGRTESLGVDFQKLTVVPVDAESDVNDKLLPLLEQVKLESPGLILWIEVRLPDGVTIAYPGVSKDSRAMMPMRMGMGMRRFVMEDIDATLSQSLQWASPRIDSRTGRSAFRISAPVRDIHGNVEGEVSFVIPVDSLLGGEHQTRIFSHETKSFLVKADFSTDHADRIRVIAQEQASEVMGRHWTLPEETARLISDDQEQYDNAVDSLRKQEPMTVAMPYDGREALWSFAPVDADGTALMLIVPREDVIKDALSSKEYVLSQVGRHNAKMVIFALSVCVTVLVLALLLSRLFTRNIAALASAFRKVAKGNFSTRVEVRSTDEIGQLGQAFNGMVPELQERVALKSSLEVAQQVQQSLLPLSAPVFPGADISAISEYCDETGGDYYGFIPRVTADGEGLVVAVGDVSGHGVPAALMMSSARAYLHCQAGSDARLDRIVESVNALMFEDMDLSGRFMTLFLMELTEDKALRWVRAGHDPALLYDPAKDSFVELAGEGMPLGVIDEVHFELCEIEHLNSGTIIAVGTDGIWETHSSSGEMFGKQRLRDILRDHSDHSANEIIQTLMYALDEFRGDAQKLDDITITIMKVL</sequence>
<dbReference type="AlphaFoldDB" id="A0A6I6JGY8"/>
<dbReference type="InterPro" id="IPR036457">
    <property type="entry name" value="PPM-type-like_dom_sf"/>
</dbReference>
<dbReference type="PANTHER" id="PTHR43156">
    <property type="entry name" value="STAGE II SPORULATION PROTEIN E-RELATED"/>
    <property type="match status" value="1"/>
</dbReference>
<dbReference type="Pfam" id="PF00672">
    <property type="entry name" value="HAMP"/>
    <property type="match status" value="1"/>
</dbReference>
<evidence type="ECO:0000313" key="5">
    <source>
        <dbReference type="Proteomes" id="UP000428328"/>
    </source>
</evidence>
<dbReference type="KEGG" id="psel:GM415_15390"/>
<dbReference type="Pfam" id="PF07228">
    <property type="entry name" value="SpoIIE"/>
    <property type="match status" value="1"/>
</dbReference>
<keyword evidence="1" id="KW-0378">Hydrolase</keyword>
<dbReference type="SUPFAM" id="SSF158472">
    <property type="entry name" value="HAMP domain-like"/>
    <property type="match status" value="1"/>
</dbReference>
<proteinExistence type="predicted"/>
<reference evidence="4 5" key="1">
    <citation type="submission" date="2019-11" db="EMBL/GenBank/DDBJ databases">
        <authorList>
            <person name="Zheng R.K."/>
            <person name="Sun C.M."/>
        </authorList>
    </citation>
    <scope>NUCLEOTIDE SEQUENCE [LARGE SCALE GENOMIC DNA]</scope>
    <source>
        <strain evidence="4 5">SRB007</strain>
    </source>
</reference>
<dbReference type="GO" id="GO:0016020">
    <property type="term" value="C:membrane"/>
    <property type="evidence" value="ECO:0007669"/>
    <property type="project" value="InterPro"/>
</dbReference>
<dbReference type="GO" id="GO:0016791">
    <property type="term" value="F:phosphatase activity"/>
    <property type="evidence" value="ECO:0007669"/>
    <property type="project" value="TreeGrafter"/>
</dbReference>
<name>A0A6I6JGY8_9BACT</name>
<keyword evidence="2" id="KW-1133">Transmembrane helix</keyword>
<dbReference type="InterPro" id="IPR003660">
    <property type="entry name" value="HAMP_dom"/>
</dbReference>
<evidence type="ECO:0000259" key="3">
    <source>
        <dbReference type="PROSITE" id="PS50885"/>
    </source>
</evidence>
<dbReference type="InterPro" id="IPR052016">
    <property type="entry name" value="Bact_Sigma-Reg"/>
</dbReference>
<evidence type="ECO:0000256" key="1">
    <source>
        <dbReference type="ARBA" id="ARBA00022801"/>
    </source>
</evidence>
<dbReference type="InterPro" id="IPR001932">
    <property type="entry name" value="PPM-type_phosphatase-like_dom"/>
</dbReference>
<dbReference type="SUPFAM" id="SSF81606">
    <property type="entry name" value="PP2C-like"/>
    <property type="match status" value="1"/>
</dbReference>
<keyword evidence="2" id="KW-0472">Membrane</keyword>
<dbReference type="RefSeq" id="WP_158949722.1">
    <property type="nucleotide sequence ID" value="NZ_CP046400.1"/>
</dbReference>
<evidence type="ECO:0000256" key="2">
    <source>
        <dbReference type="SAM" id="Phobius"/>
    </source>
</evidence>
<dbReference type="PANTHER" id="PTHR43156:SF2">
    <property type="entry name" value="STAGE II SPORULATION PROTEIN E"/>
    <property type="match status" value="1"/>
</dbReference>
<feature type="transmembrane region" description="Helical" evidence="2">
    <location>
        <begin position="385"/>
        <end position="403"/>
    </location>
</feature>
<dbReference type="PROSITE" id="PS50885">
    <property type="entry name" value="HAMP"/>
    <property type="match status" value="1"/>
</dbReference>
<dbReference type="CDD" id="cd06225">
    <property type="entry name" value="HAMP"/>
    <property type="match status" value="1"/>
</dbReference>
<evidence type="ECO:0000313" key="4">
    <source>
        <dbReference type="EMBL" id="QGY41441.1"/>
    </source>
</evidence>
<organism evidence="4 5">
    <name type="scientific">Pseudodesulfovibrio cashew</name>
    <dbReference type="NCBI Taxonomy" id="2678688"/>
    <lineage>
        <taxon>Bacteria</taxon>
        <taxon>Pseudomonadati</taxon>
        <taxon>Thermodesulfobacteriota</taxon>
        <taxon>Desulfovibrionia</taxon>
        <taxon>Desulfovibrionales</taxon>
        <taxon>Desulfovibrionaceae</taxon>
    </lineage>
</organism>
<accession>A0A6I6JGY8</accession>
<keyword evidence="5" id="KW-1185">Reference proteome</keyword>
<dbReference type="Gene3D" id="3.60.40.10">
    <property type="entry name" value="PPM-type phosphatase domain"/>
    <property type="match status" value="1"/>
</dbReference>
<dbReference type="GO" id="GO:0007165">
    <property type="term" value="P:signal transduction"/>
    <property type="evidence" value="ECO:0007669"/>
    <property type="project" value="InterPro"/>
</dbReference>